<reference evidence="12" key="1">
    <citation type="submission" date="2016-11" db="UniProtKB">
        <authorList>
            <consortium name="WormBaseParasite"/>
        </authorList>
    </citation>
    <scope>IDENTIFICATION</scope>
</reference>
<evidence type="ECO:0000256" key="5">
    <source>
        <dbReference type="ARBA" id="ARBA00022692"/>
    </source>
</evidence>
<name>A0A1I7RWI5_BURXY</name>
<evidence type="ECO:0000256" key="7">
    <source>
        <dbReference type="ARBA" id="ARBA00022989"/>
    </source>
</evidence>
<evidence type="ECO:0000256" key="4">
    <source>
        <dbReference type="ARBA" id="ARBA00013039"/>
    </source>
</evidence>
<dbReference type="GO" id="GO:0004252">
    <property type="term" value="F:serine-type endopeptidase activity"/>
    <property type="evidence" value="ECO:0007669"/>
    <property type="project" value="InterPro"/>
</dbReference>
<keyword evidence="7 9" id="KW-1133">Transmembrane helix</keyword>
<keyword evidence="5 9" id="KW-0812">Transmembrane</keyword>
<feature type="transmembrane region" description="Helical" evidence="9">
    <location>
        <begin position="275"/>
        <end position="294"/>
    </location>
</feature>
<dbReference type="EC" id="3.4.21.105" evidence="4"/>
<evidence type="ECO:0000313" key="12">
    <source>
        <dbReference type="WBParaSite" id="BXY_0509800.1"/>
    </source>
</evidence>
<dbReference type="InterPro" id="IPR035952">
    <property type="entry name" value="Rhomboid-like_sf"/>
</dbReference>
<evidence type="ECO:0000313" key="11">
    <source>
        <dbReference type="Proteomes" id="UP000095284"/>
    </source>
</evidence>
<dbReference type="Gene3D" id="1.20.1540.10">
    <property type="entry name" value="Rhomboid-like"/>
    <property type="match status" value="1"/>
</dbReference>
<evidence type="ECO:0000256" key="8">
    <source>
        <dbReference type="ARBA" id="ARBA00023136"/>
    </source>
</evidence>
<sequence length="343" mass="38655">MLRNAIRIQAFTGFTSHIRLISQNSKLFNRFRATRTRRPVADPKPKEFKSQEVHEVHPDSISLRPPSHLWRALGFTAGVSAVTYTVAAYSDFQRQKDFKQSINDFFSHSFFTNFAEPSSSRSINHELGEFSPGQKLIFGLIAANVAITILWQIPSLRVPMMRYFTNSFAQKKVKKNLSESLCVPMVSSVFSHSSWIHLGLNMYVLHSFASVSVDRFFGVDQFLAFYLTAGAFSSLTSLAHKSAVRSPVRALGASGAICALLVYTCMKIPDSRLSIIFLPMFTFSAENAAYGLMAFDLAGLLLRFKLFDHAAHLGGSIFGLWYAWYGQALVEQRLFPFVQRYLK</sequence>
<evidence type="ECO:0000256" key="6">
    <source>
        <dbReference type="ARBA" id="ARBA00022801"/>
    </source>
</evidence>
<evidence type="ECO:0000256" key="3">
    <source>
        <dbReference type="ARBA" id="ARBA00009045"/>
    </source>
</evidence>
<dbReference type="Pfam" id="PF01694">
    <property type="entry name" value="Rhomboid"/>
    <property type="match status" value="1"/>
</dbReference>
<feature type="transmembrane region" description="Helical" evidence="9">
    <location>
        <begin position="136"/>
        <end position="156"/>
    </location>
</feature>
<accession>A0A1I7RWI5</accession>
<feature type="domain" description="Peptidase S54 rhomboid" evidence="10">
    <location>
        <begin position="185"/>
        <end position="325"/>
    </location>
</feature>
<feature type="transmembrane region" description="Helical" evidence="9">
    <location>
        <begin position="216"/>
        <end position="238"/>
    </location>
</feature>
<dbReference type="SUPFAM" id="SSF144091">
    <property type="entry name" value="Rhomboid-like"/>
    <property type="match status" value="1"/>
</dbReference>
<dbReference type="Proteomes" id="UP000095284">
    <property type="component" value="Unplaced"/>
</dbReference>
<dbReference type="WBParaSite" id="BXY_0509800.1">
    <property type="protein sequence ID" value="BXY_0509800.1"/>
    <property type="gene ID" value="BXY_0509800"/>
</dbReference>
<evidence type="ECO:0000256" key="2">
    <source>
        <dbReference type="ARBA" id="ARBA00004141"/>
    </source>
</evidence>
<comment type="similarity">
    <text evidence="3">Belongs to the peptidase S54 family.</text>
</comment>
<dbReference type="GO" id="GO:0016020">
    <property type="term" value="C:membrane"/>
    <property type="evidence" value="ECO:0007669"/>
    <property type="project" value="UniProtKB-SubCell"/>
</dbReference>
<keyword evidence="6" id="KW-0378">Hydrolase</keyword>
<dbReference type="InterPro" id="IPR050925">
    <property type="entry name" value="Rhomboid_protease_S54"/>
</dbReference>
<dbReference type="InterPro" id="IPR022764">
    <property type="entry name" value="Peptidase_S54_rhomboid_dom"/>
</dbReference>
<feature type="transmembrane region" description="Helical" evidence="9">
    <location>
        <begin position="177"/>
        <end position="196"/>
    </location>
</feature>
<feature type="transmembrane region" description="Helical" evidence="9">
    <location>
        <begin position="69"/>
        <end position="89"/>
    </location>
</feature>
<evidence type="ECO:0000256" key="9">
    <source>
        <dbReference type="SAM" id="Phobius"/>
    </source>
</evidence>
<organism evidence="11 12">
    <name type="scientific">Bursaphelenchus xylophilus</name>
    <name type="common">Pinewood nematode worm</name>
    <name type="synonym">Aphelenchoides xylophilus</name>
    <dbReference type="NCBI Taxonomy" id="6326"/>
    <lineage>
        <taxon>Eukaryota</taxon>
        <taxon>Metazoa</taxon>
        <taxon>Ecdysozoa</taxon>
        <taxon>Nematoda</taxon>
        <taxon>Chromadorea</taxon>
        <taxon>Rhabditida</taxon>
        <taxon>Tylenchina</taxon>
        <taxon>Tylenchomorpha</taxon>
        <taxon>Aphelenchoidea</taxon>
        <taxon>Aphelenchoididae</taxon>
        <taxon>Bursaphelenchus</taxon>
    </lineage>
</organism>
<dbReference type="AlphaFoldDB" id="A0A1I7RWI5"/>
<dbReference type="GO" id="GO:0006465">
    <property type="term" value="P:signal peptide processing"/>
    <property type="evidence" value="ECO:0007669"/>
    <property type="project" value="TreeGrafter"/>
</dbReference>
<comment type="catalytic activity">
    <reaction evidence="1">
        <text>Cleaves type-1 transmembrane domains using a catalytic dyad composed of serine and histidine that are contributed by different transmembrane domains.</text>
        <dbReference type="EC" id="3.4.21.105"/>
    </reaction>
</comment>
<dbReference type="eggNOG" id="KOG2980">
    <property type="taxonomic scope" value="Eukaryota"/>
</dbReference>
<feature type="transmembrane region" description="Helical" evidence="9">
    <location>
        <begin position="306"/>
        <end position="325"/>
    </location>
</feature>
<protein>
    <recommendedName>
        <fullName evidence="4">rhomboid protease</fullName>
        <ecNumber evidence="4">3.4.21.105</ecNumber>
    </recommendedName>
</protein>
<keyword evidence="8 9" id="KW-0472">Membrane</keyword>
<dbReference type="PANTHER" id="PTHR43731:SF14">
    <property type="entry name" value="PRESENILIN-ASSOCIATED RHOMBOID-LIKE PROTEIN, MITOCHONDRIAL"/>
    <property type="match status" value="1"/>
</dbReference>
<evidence type="ECO:0000259" key="10">
    <source>
        <dbReference type="Pfam" id="PF01694"/>
    </source>
</evidence>
<dbReference type="PANTHER" id="PTHR43731">
    <property type="entry name" value="RHOMBOID PROTEASE"/>
    <property type="match status" value="1"/>
</dbReference>
<dbReference type="FunFam" id="1.20.1540.10:FF:000012">
    <property type="entry name" value="Rhomboid family protein"/>
    <property type="match status" value="1"/>
</dbReference>
<proteinExistence type="inferred from homology"/>
<evidence type="ECO:0000256" key="1">
    <source>
        <dbReference type="ARBA" id="ARBA00000156"/>
    </source>
</evidence>
<comment type="subcellular location">
    <subcellularLocation>
        <location evidence="2">Membrane</location>
        <topology evidence="2">Multi-pass membrane protein</topology>
    </subcellularLocation>
</comment>